<accession>A0A699HVV9</accession>
<gene>
    <name evidence="1" type="ORF">Tci_461479</name>
</gene>
<organism evidence="1">
    <name type="scientific">Tanacetum cinerariifolium</name>
    <name type="common">Dalmatian daisy</name>
    <name type="synonym">Chrysanthemum cinerariifolium</name>
    <dbReference type="NCBI Taxonomy" id="118510"/>
    <lineage>
        <taxon>Eukaryota</taxon>
        <taxon>Viridiplantae</taxon>
        <taxon>Streptophyta</taxon>
        <taxon>Embryophyta</taxon>
        <taxon>Tracheophyta</taxon>
        <taxon>Spermatophyta</taxon>
        <taxon>Magnoliopsida</taxon>
        <taxon>eudicotyledons</taxon>
        <taxon>Gunneridae</taxon>
        <taxon>Pentapetalae</taxon>
        <taxon>asterids</taxon>
        <taxon>campanulids</taxon>
        <taxon>Asterales</taxon>
        <taxon>Asteraceae</taxon>
        <taxon>Asteroideae</taxon>
        <taxon>Anthemideae</taxon>
        <taxon>Anthemidinae</taxon>
        <taxon>Tanacetum</taxon>
    </lineage>
</organism>
<evidence type="ECO:0000313" key="1">
    <source>
        <dbReference type="EMBL" id="GEY89505.1"/>
    </source>
</evidence>
<proteinExistence type="predicted"/>
<protein>
    <recommendedName>
        <fullName evidence="2">Retrotransposon gag domain-containing protein</fullName>
    </recommendedName>
</protein>
<dbReference type="EMBL" id="BKCJ010220086">
    <property type="protein sequence ID" value="GEY89505.1"/>
    <property type="molecule type" value="Genomic_DNA"/>
</dbReference>
<dbReference type="PANTHER" id="PTHR33223">
    <property type="entry name" value="CCHC-TYPE DOMAIN-CONTAINING PROTEIN"/>
    <property type="match status" value="1"/>
</dbReference>
<evidence type="ECO:0008006" key="2">
    <source>
        <dbReference type="Google" id="ProtNLM"/>
    </source>
</evidence>
<name>A0A699HVV9_TANCI</name>
<reference evidence="1" key="1">
    <citation type="journal article" date="2019" name="Sci. Rep.">
        <title>Draft genome of Tanacetum cinerariifolium, the natural source of mosquito coil.</title>
        <authorList>
            <person name="Yamashiro T."/>
            <person name="Shiraishi A."/>
            <person name="Satake H."/>
            <person name="Nakayama K."/>
        </authorList>
    </citation>
    <scope>NUCLEOTIDE SEQUENCE</scope>
</reference>
<sequence length="350" mass="40511">MIERNFVEIPGTFLVKIRENTFNGAIGENVFEHINNFLEVVGLIKINGVSQDRFRLSIFSISLAGAAGEWFKKDCIGSVSTWEDLEEKFIQKFYQLSDDSKDIEAEEDATPTILLTSSRSKAIYLTKRHPCVKHSTISITSLKLTRIYLLLISKNNLVTRDLKEPWSDNGMPYQLCDHICEPYHFKNEITRWPTCSSNIDGFCNDGELPGMVRVGSMTYFQDHKWYDELADGKLKEETLMHKAKVEESWGNATLGVIKLCTWLINSFGNFHELDYNVLVKLQERWDDPTLEPSVCKIKRFKMMKYSFNADEEYIAIKESEYLNHSKDNLDTYRELLHIDEGWVVATPDEE</sequence>
<dbReference type="PANTHER" id="PTHR33223:SF6">
    <property type="entry name" value="CCHC-TYPE DOMAIN-CONTAINING PROTEIN"/>
    <property type="match status" value="1"/>
</dbReference>
<comment type="caution">
    <text evidence="1">The sequence shown here is derived from an EMBL/GenBank/DDBJ whole genome shotgun (WGS) entry which is preliminary data.</text>
</comment>
<dbReference type="AlphaFoldDB" id="A0A699HVV9"/>